<sequence>MASALDVSVNVVAAGDGEEVASSFDKEELMRAFDHHHQGLLGSHSPYLHALIRGPDTDHDPRSLVCDEDVNLVADPVATNDIARDFKSSDGLQNEIGEVILSYERSLELEVNSCTLSVGRHSASEELVHCLDFDGAGSDGSTGGSSLLPEEMMSEIKGVECMLNLFSDAKETAAGIRGVICGTHIASSKSDPANIHPSNTTPQSVDDSVRLRDWERRNALYLEYKQRKEREKLSRIIDDADEYKENFYVNQENLCEEAKKINREKQKAFLANQEIFYATAHKHYWKAVSELILNSELSLADSNGRDLGKDQQKKQCHMILKVEGPKPGKATELTRMLEVILKLKHNIPAYIQAAAGLQSAYSTKHYKPT</sequence>
<keyword evidence="2" id="KW-1185">Reference proteome</keyword>
<dbReference type="Proteomes" id="UP001162992">
    <property type="component" value="Chromosome 4"/>
</dbReference>
<proteinExistence type="predicted"/>
<accession>A0ACC2DX29</accession>
<name>A0ACC2DX29_DIPCM</name>
<evidence type="ECO:0000313" key="2">
    <source>
        <dbReference type="Proteomes" id="UP001162992"/>
    </source>
</evidence>
<evidence type="ECO:0000313" key="1">
    <source>
        <dbReference type="EMBL" id="KAJ7558854.1"/>
    </source>
</evidence>
<comment type="caution">
    <text evidence="1">The sequence shown here is derived from an EMBL/GenBank/DDBJ whole genome shotgun (WGS) entry which is preliminary data.</text>
</comment>
<organism evidence="1 2">
    <name type="scientific">Diphasiastrum complanatum</name>
    <name type="common">Issler's clubmoss</name>
    <name type="synonym">Lycopodium complanatum</name>
    <dbReference type="NCBI Taxonomy" id="34168"/>
    <lineage>
        <taxon>Eukaryota</taxon>
        <taxon>Viridiplantae</taxon>
        <taxon>Streptophyta</taxon>
        <taxon>Embryophyta</taxon>
        <taxon>Tracheophyta</taxon>
        <taxon>Lycopodiopsida</taxon>
        <taxon>Lycopodiales</taxon>
        <taxon>Lycopodiaceae</taxon>
        <taxon>Lycopodioideae</taxon>
        <taxon>Diphasiastrum</taxon>
    </lineage>
</organism>
<dbReference type="EMBL" id="CM055095">
    <property type="protein sequence ID" value="KAJ7558854.1"/>
    <property type="molecule type" value="Genomic_DNA"/>
</dbReference>
<gene>
    <name evidence="1" type="ORF">O6H91_04G058800</name>
</gene>
<protein>
    <submittedName>
        <fullName evidence="1">Uncharacterized protein</fullName>
    </submittedName>
</protein>
<reference evidence="2" key="1">
    <citation type="journal article" date="2024" name="Proc. Natl. Acad. Sci. U.S.A.">
        <title>Extraordinary preservation of gene collinearity over three hundred million years revealed in homosporous lycophytes.</title>
        <authorList>
            <person name="Li C."/>
            <person name="Wickell D."/>
            <person name="Kuo L.Y."/>
            <person name="Chen X."/>
            <person name="Nie B."/>
            <person name="Liao X."/>
            <person name="Peng D."/>
            <person name="Ji J."/>
            <person name="Jenkins J."/>
            <person name="Williams M."/>
            <person name="Shu S."/>
            <person name="Plott C."/>
            <person name="Barry K."/>
            <person name="Rajasekar S."/>
            <person name="Grimwood J."/>
            <person name="Han X."/>
            <person name="Sun S."/>
            <person name="Hou Z."/>
            <person name="He W."/>
            <person name="Dai G."/>
            <person name="Sun C."/>
            <person name="Schmutz J."/>
            <person name="Leebens-Mack J.H."/>
            <person name="Li F.W."/>
            <person name="Wang L."/>
        </authorList>
    </citation>
    <scope>NUCLEOTIDE SEQUENCE [LARGE SCALE GENOMIC DNA]</scope>
    <source>
        <strain evidence="2">cv. PW_Plant_1</strain>
    </source>
</reference>